<evidence type="ECO:0000256" key="1">
    <source>
        <dbReference type="ARBA" id="ARBA00004141"/>
    </source>
</evidence>
<dbReference type="SMART" id="SM00034">
    <property type="entry name" value="CLECT"/>
    <property type="match status" value="1"/>
</dbReference>
<evidence type="ECO:0000256" key="9">
    <source>
        <dbReference type="ARBA" id="ARBA00023180"/>
    </source>
</evidence>
<accession>A0A7K8QDS4</accession>
<evidence type="ECO:0000256" key="11">
    <source>
        <dbReference type="PROSITE-ProRule" id="PRU00152"/>
    </source>
</evidence>
<dbReference type="Gene3D" id="3.10.100.10">
    <property type="entry name" value="Mannose-Binding Protein A, subunit A"/>
    <property type="match status" value="1"/>
</dbReference>
<name>A0A7K8QDS4_9PASS</name>
<dbReference type="InterPro" id="IPR036392">
    <property type="entry name" value="PLAT/LH2_dom_sf"/>
</dbReference>
<evidence type="ECO:0000259" key="16">
    <source>
        <dbReference type="PROSITE" id="PS50221"/>
    </source>
</evidence>
<comment type="caution">
    <text evidence="11">Lacks conserved residue(s) required for the propagation of feature annotation.</text>
</comment>
<dbReference type="PROSITE" id="PS50221">
    <property type="entry name" value="GAIN_B"/>
    <property type="match status" value="1"/>
</dbReference>
<dbReference type="SUPFAM" id="SSF56436">
    <property type="entry name" value="C-type lectin-like"/>
    <property type="match status" value="1"/>
</dbReference>
<keyword evidence="9" id="KW-0325">Glycoprotein</keyword>
<keyword evidence="6 13" id="KW-1133">Transmembrane helix</keyword>
<dbReference type="InterPro" id="IPR001024">
    <property type="entry name" value="PLAT/LH2_dom"/>
</dbReference>
<dbReference type="FunFam" id="2.60.60.20:FF:000008">
    <property type="entry name" value="Polycystic kidney disease 1-like 2, isoform CRA_a"/>
    <property type="match status" value="1"/>
</dbReference>
<evidence type="ECO:0000256" key="3">
    <source>
        <dbReference type="ARBA" id="ARBA00022692"/>
    </source>
</evidence>
<evidence type="ECO:0000256" key="10">
    <source>
        <dbReference type="PIRSR" id="PIRSR603915-2"/>
    </source>
</evidence>
<reference evidence="19 20" key="1">
    <citation type="submission" date="2019-09" db="EMBL/GenBank/DDBJ databases">
        <title>Bird 10,000 Genomes (B10K) Project - Family phase.</title>
        <authorList>
            <person name="Zhang G."/>
        </authorList>
    </citation>
    <scope>NUCLEOTIDE SEQUENCE [LARGE SCALE GENOMIC DNA]</scope>
    <source>
        <strain evidence="19">B10K-CU-031-20</strain>
    </source>
</reference>
<dbReference type="CDD" id="cd01752">
    <property type="entry name" value="PLAT_polycystin"/>
    <property type="match status" value="1"/>
</dbReference>
<keyword evidence="20" id="KW-1185">Reference proteome</keyword>
<dbReference type="CDD" id="cd00146">
    <property type="entry name" value="PKD"/>
    <property type="match status" value="1"/>
</dbReference>
<feature type="transmembrane region" description="Helical" evidence="13">
    <location>
        <begin position="1847"/>
        <end position="1871"/>
    </location>
</feature>
<dbReference type="InterPro" id="IPR002859">
    <property type="entry name" value="PKD/REJ-like"/>
</dbReference>
<evidence type="ECO:0000259" key="15">
    <source>
        <dbReference type="PROSITE" id="PS50095"/>
    </source>
</evidence>
<feature type="transmembrane region" description="Helical" evidence="13">
    <location>
        <begin position="1366"/>
        <end position="1385"/>
    </location>
</feature>
<keyword evidence="4" id="KW-0732">Signal</keyword>
<feature type="non-terminal residue" evidence="19">
    <location>
        <position position="1"/>
    </location>
</feature>
<dbReference type="Gene3D" id="2.60.220.50">
    <property type="match status" value="1"/>
</dbReference>
<comment type="subcellular location">
    <subcellularLocation>
        <location evidence="1">Membrane</location>
        <topology evidence="1">Multi-pass membrane protein</topology>
    </subcellularLocation>
</comment>
<keyword evidence="8" id="KW-1015">Disulfide bond</keyword>
<evidence type="ECO:0000256" key="8">
    <source>
        <dbReference type="ARBA" id="ARBA00023157"/>
    </source>
</evidence>
<feature type="transmembrane region" description="Helical" evidence="13">
    <location>
        <begin position="1883"/>
        <end position="1914"/>
    </location>
</feature>
<dbReference type="GO" id="GO:0016020">
    <property type="term" value="C:membrane"/>
    <property type="evidence" value="ECO:0007669"/>
    <property type="project" value="UniProtKB-SubCell"/>
</dbReference>
<evidence type="ECO:0000256" key="12">
    <source>
        <dbReference type="SAM" id="MobiDB-lite"/>
    </source>
</evidence>
<feature type="transmembrane region" description="Helical" evidence="13">
    <location>
        <begin position="2218"/>
        <end position="2238"/>
    </location>
</feature>
<dbReference type="EMBL" id="VWYW01000032">
    <property type="protein sequence ID" value="NXF02922.1"/>
    <property type="molecule type" value="Genomic_DNA"/>
</dbReference>
<feature type="domain" description="C-type lectin" evidence="14">
    <location>
        <begin position="33"/>
        <end position="152"/>
    </location>
</feature>
<dbReference type="InterPro" id="IPR000203">
    <property type="entry name" value="GPS"/>
</dbReference>
<dbReference type="GO" id="GO:0030246">
    <property type="term" value="F:carbohydrate binding"/>
    <property type="evidence" value="ECO:0007669"/>
    <property type="project" value="UniProtKB-KW"/>
</dbReference>
<dbReference type="Gene3D" id="2.60.120.740">
    <property type="match status" value="1"/>
</dbReference>
<dbReference type="Pfam" id="PF20519">
    <property type="entry name" value="Polycystin_dom"/>
    <property type="match status" value="1"/>
</dbReference>
<dbReference type="Pfam" id="PF01825">
    <property type="entry name" value="GPS"/>
    <property type="match status" value="1"/>
</dbReference>
<evidence type="ECO:0000256" key="5">
    <source>
        <dbReference type="ARBA" id="ARBA00022734"/>
    </source>
</evidence>
<evidence type="ECO:0000256" key="4">
    <source>
        <dbReference type="ARBA" id="ARBA00022729"/>
    </source>
</evidence>
<evidence type="ECO:0000313" key="20">
    <source>
        <dbReference type="Proteomes" id="UP000567624"/>
    </source>
</evidence>
<dbReference type="InterPro" id="IPR016186">
    <property type="entry name" value="C-type_lectin-like/link_sf"/>
</dbReference>
<keyword evidence="3 13" id="KW-0812">Transmembrane</keyword>
<feature type="transmembrane region" description="Helical" evidence="13">
    <location>
        <begin position="1614"/>
        <end position="1635"/>
    </location>
</feature>
<feature type="compositionally biased region" description="Basic and acidic residues" evidence="12">
    <location>
        <begin position="1642"/>
        <end position="1651"/>
    </location>
</feature>
<dbReference type="PROSITE" id="PS51111">
    <property type="entry name" value="REJ"/>
    <property type="match status" value="1"/>
</dbReference>
<organism evidence="19 20">
    <name type="scientific">Smithornis capensis</name>
    <dbReference type="NCBI Taxonomy" id="363769"/>
    <lineage>
        <taxon>Eukaryota</taxon>
        <taxon>Metazoa</taxon>
        <taxon>Chordata</taxon>
        <taxon>Craniata</taxon>
        <taxon>Vertebrata</taxon>
        <taxon>Euteleostomi</taxon>
        <taxon>Archelosauria</taxon>
        <taxon>Archosauria</taxon>
        <taxon>Dinosauria</taxon>
        <taxon>Saurischia</taxon>
        <taxon>Theropoda</taxon>
        <taxon>Coelurosauria</taxon>
        <taxon>Aves</taxon>
        <taxon>Neognathae</taxon>
        <taxon>Neoaves</taxon>
        <taxon>Telluraves</taxon>
        <taxon>Australaves</taxon>
        <taxon>Passeriformes</taxon>
        <taxon>Eurylaimidae</taxon>
        <taxon>Smithornis</taxon>
    </lineage>
</organism>
<dbReference type="Pfam" id="PF08016">
    <property type="entry name" value="PKD_channel"/>
    <property type="match status" value="1"/>
</dbReference>
<evidence type="ECO:0000256" key="13">
    <source>
        <dbReference type="SAM" id="Phobius"/>
    </source>
</evidence>
<gene>
    <name evidence="19" type="primary">Pkd1l2</name>
    <name evidence="19" type="ORF">SMICAP_R12047</name>
</gene>
<dbReference type="InterPro" id="IPR051223">
    <property type="entry name" value="Polycystin"/>
</dbReference>
<dbReference type="SMART" id="SM00308">
    <property type="entry name" value="LH2"/>
    <property type="match status" value="1"/>
</dbReference>
<dbReference type="PRINTS" id="PR01433">
    <property type="entry name" value="POLYCYSTIN2"/>
</dbReference>
<feature type="transmembrane region" description="Helical" evidence="13">
    <location>
        <begin position="2307"/>
        <end position="2327"/>
    </location>
</feature>
<dbReference type="FunFam" id="1.10.287.70:FF:000086">
    <property type="entry name" value="Polycystic kidney disease 2"/>
    <property type="match status" value="1"/>
</dbReference>
<dbReference type="PANTHER" id="PTHR10877:SF134">
    <property type="entry name" value="POLYCYSTIN-1-LIKE PROTEIN 2"/>
    <property type="match status" value="1"/>
</dbReference>
<evidence type="ECO:0000313" key="19">
    <source>
        <dbReference type="EMBL" id="NXF02922.1"/>
    </source>
</evidence>
<keyword evidence="5" id="KW-0430">Lectin</keyword>
<comment type="caution">
    <text evidence="19">The sequence shown here is derived from an EMBL/GenBank/DDBJ whole genome shotgun (WGS) entry which is preliminary data.</text>
</comment>
<feature type="region of interest" description="Disordered" evidence="12">
    <location>
        <begin position="1642"/>
        <end position="1670"/>
    </location>
</feature>
<dbReference type="Gene3D" id="2.60.60.20">
    <property type="entry name" value="PLAT/LH2 domain"/>
    <property type="match status" value="1"/>
</dbReference>
<dbReference type="CDD" id="cd22831">
    <property type="entry name" value="Gal_Rha_Lectin_PKD1L2"/>
    <property type="match status" value="1"/>
</dbReference>
<evidence type="ECO:0000259" key="18">
    <source>
        <dbReference type="PROSITE" id="PS51111"/>
    </source>
</evidence>
<feature type="domain" description="REJ" evidence="18">
    <location>
        <begin position="421"/>
        <end position="1132"/>
    </location>
</feature>
<dbReference type="InterPro" id="IPR003915">
    <property type="entry name" value="PKD_2"/>
</dbReference>
<dbReference type="PANTHER" id="PTHR10877">
    <property type="entry name" value="POLYCYSTIN FAMILY MEMBER"/>
    <property type="match status" value="1"/>
</dbReference>
<feature type="domain" description="GAIN-B" evidence="16">
    <location>
        <begin position="1202"/>
        <end position="1352"/>
    </location>
</feature>
<evidence type="ECO:0000259" key="17">
    <source>
        <dbReference type="PROSITE" id="PS50228"/>
    </source>
</evidence>
<feature type="transmembrane region" description="Helical" evidence="13">
    <location>
        <begin position="1573"/>
        <end position="1594"/>
    </location>
</feature>
<dbReference type="GO" id="GO:0005509">
    <property type="term" value="F:calcium ion binding"/>
    <property type="evidence" value="ECO:0007669"/>
    <property type="project" value="InterPro"/>
</dbReference>
<feature type="transmembrane region" description="Helical" evidence="13">
    <location>
        <begin position="2347"/>
        <end position="2369"/>
    </location>
</feature>
<feature type="transmembrane region" description="Helical" evidence="13">
    <location>
        <begin position="2405"/>
        <end position="2434"/>
    </location>
</feature>
<dbReference type="Gene3D" id="1.10.287.70">
    <property type="match status" value="1"/>
</dbReference>
<dbReference type="PROSITE" id="PS50041">
    <property type="entry name" value="C_TYPE_LECTIN_2"/>
    <property type="match status" value="1"/>
</dbReference>
<dbReference type="SMART" id="SM00303">
    <property type="entry name" value="GPS"/>
    <property type="match status" value="1"/>
</dbReference>
<dbReference type="InterPro" id="IPR013122">
    <property type="entry name" value="PKD1_2_channel"/>
</dbReference>
<dbReference type="Pfam" id="PF02010">
    <property type="entry name" value="REJ"/>
    <property type="match status" value="1"/>
</dbReference>
<evidence type="ECO:0000256" key="6">
    <source>
        <dbReference type="ARBA" id="ARBA00022989"/>
    </source>
</evidence>
<evidence type="ECO:0000256" key="7">
    <source>
        <dbReference type="ARBA" id="ARBA00023136"/>
    </source>
</evidence>
<dbReference type="InterPro" id="IPR046791">
    <property type="entry name" value="Polycystin_dom"/>
</dbReference>
<dbReference type="InterPro" id="IPR043159">
    <property type="entry name" value="Lectin_gal-bd_sf"/>
</dbReference>
<feature type="domain" description="PLAT" evidence="15">
    <location>
        <begin position="1410"/>
        <end position="1527"/>
    </location>
</feature>
<protein>
    <submittedName>
        <fullName evidence="19">PK1L2 protein</fullName>
    </submittedName>
</protein>
<dbReference type="InterPro" id="IPR042060">
    <property type="entry name" value="PLAT_polycystin1"/>
</dbReference>
<dbReference type="GO" id="GO:0005262">
    <property type="term" value="F:calcium channel activity"/>
    <property type="evidence" value="ECO:0007669"/>
    <property type="project" value="TreeGrafter"/>
</dbReference>
<dbReference type="FunFam" id="3.10.100.10:FF:000073">
    <property type="entry name" value="Polycystic kidney disease protein 1-like 2"/>
    <property type="match status" value="1"/>
</dbReference>
<dbReference type="InterPro" id="IPR000922">
    <property type="entry name" value="Lectin_gal-bd_dom"/>
</dbReference>
<feature type="transmembrane region" description="Helical" evidence="13">
    <location>
        <begin position="2258"/>
        <end position="2275"/>
    </location>
</feature>
<evidence type="ECO:0000259" key="14">
    <source>
        <dbReference type="PROSITE" id="PS50041"/>
    </source>
</evidence>
<dbReference type="Proteomes" id="UP000567624">
    <property type="component" value="Unassembled WGS sequence"/>
</dbReference>
<evidence type="ECO:0000256" key="2">
    <source>
        <dbReference type="ARBA" id="ARBA00007200"/>
    </source>
</evidence>
<dbReference type="InterPro" id="IPR057244">
    <property type="entry name" value="GAIN_B"/>
</dbReference>
<dbReference type="CDD" id="cd00037">
    <property type="entry name" value="CLECT"/>
    <property type="match status" value="1"/>
</dbReference>
<dbReference type="PROSITE" id="PS50228">
    <property type="entry name" value="SUEL_LECTIN"/>
    <property type="match status" value="1"/>
</dbReference>
<dbReference type="SUPFAM" id="SSF49723">
    <property type="entry name" value="Lipase/lipooxygenase domain (PLAT/LH2 domain)"/>
    <property type="match status" value="1"/>
</dbReference>
<dbReference type="InterPro" id="IPR046338">
    <property type="entry name" value="GAIN_dom_sf"/>
</dbReference>
<feature type="transmembrane region" description="Helical" evidence="13">
    <location>
        <begin position="1973"/>
        <end position="1995"/>
    </location>
</feature>
<dbReference type="InterPro" id="IPR001304">
    <property type="entry name" value="C-type_lectin-like"/>
</dbReference>
<dbReference type="InterPro" id="IPR016187">
    <property type="entry name" value="CTDL_fold"/>
</dbReference>
<feature type="domain" description="SUEL-type lectin" evidence="17">
    <location>
        <begin position="160"/>
        <end position="251"/>
    </location>
</feature>
<feature type="disulfide bond" evidence="10">
    <location>
        <begin position="2069"/>
        <end position="2082"/>
    </location>
</feature>
<dbReference type="GO" id="GO:0050982">
    <property type="term" value="P:detection of mechanical stimulus"/>
    <property type="evidence" value="ECO:0007669"/>
    <property type="project" value="TreeGrafter"/>
</dbReference>
<dbReference type="Pfam" id="PF00059">
    <property type="entry name" value="Lectin_C"/>
    <property type="match status" value="1"/>
</dbReference>
<feature type="non-terminal residue" evidence="19">
    <location>
        <position position="2481"/>
    </location>
</feature>
<dbReference type="Pfam" id="PF02140">
    <property type="entry name" value="SUEL_Lectin"/>
    <property type="match status" value="1"/>
</dbReference>
<dbReference type="Pfam" id="PF01477">
    <property type="entry name" value="PLAT"/>
    <property type="match status" value="1"/>
</dbReference>
<dbReference type="InterPro" id="IPR014010">
    <property type="entry name" value="REJ_dom"/>
</dbReference>
<keyword evidence="7 13" id="KW-0472">Membrane</keyword>
<comment type="similarity">
    <text evidence="2">Belongs to the polycystin family.</text>
</comment>
<sequence>LGITALISLAGCLAVEEATDDEGIPCSKYQETFNHSCYEFVKLQRTFASAQSWCERGGGHLVFIQNEETQEFLQKHIAEDQEWWIGLISNSLLNETTDGSVIWLDMSNISYSNWYEDQPSPFSSTCGYILKNAKYQWGVTENCSQEFGFICEFEFGQSIACENYNATAQCGSGEVIQVGESFYGRKSPHYCVAETPPQDDAGEGCSWISVKDEVAGQCHGLQACQVTADGTFFGDPCPALGSYLSIQYHCKEGLQLVVTDSCFVFENIMVSLNWLLSPYSGNLSCAISTGDGHTIDPYYPLTLVSNITHRYSSPGEFTVFVECTTSEWHVMAQRQVTVQDKMDQLSITGCYSQYETGNSSHCRTLYGEVLWIQVELNGGNGVTYILSADNMTLTESSAKEGIVPHNLTLDSASQELLGPGIHQLEIQASSNTTASGISGSFAVHLIEPVSGLQAALASHTLQRGENLVVNVSVSHGAPDKLEFEVVGSNETFSHKEDGPHGGAGMYGIPVHSAGIFLVKVVAMNAFSNMSLDLGFITVLANSSHVKGNYINLTAGFDHISGHKTETKIYIKPSRHVDPLTTVTLGWPDNNNNSSFLWSCGACWPAWNDCVQKQIILINQTEVQIPPSCLPPPKSAVTVRITVQNPGYEERQDEQCLYFLHVTPNLFPYRCEANCKPVNVSKEVVLSVSGQKDSQAIHYNWYLDNTFQTKPTTLPLACGLTGFQQNSLNLLQSNTSVLKMNSSFLQTQGEAFQIKVTAVTQRGYGEGMFLVSTVPPPDTPSCALTPGHGSVLTTFRVSCSAPGSPHSSQPHPNRQLTYCFYLKPNSLLDCSPDPELFPVYLPLGEEENNFILHVTITVSNNFGDTVQTNASVKVEPADMMDGNLTLQAMVSEKANTILKDGNNSMSLFQLYKSVTSALNQQIQEESLNMSLQTNTRKELRGLMLTTLSAVNVTSMQTALKMSELLGEITYRSEELSVSAQVEASNTLRDISASLLSVSTEDSRDGQDLKEAANYLFNAVSNVLKASAEMRAMNSTVPEAEQSSVSHQLLNAVENLQSALLFGKAPDGEPTVLTTPSATLYMHRLQTENMDGTSINISNSGSASFTLPPASSLSISGLDDETVDIRASKQLLCDSMVSFAVNPFLSSDTSFDISGTVGGLSLTDLDGLVIPVSNLKENIEIMLPRLSTTQEDKILLNLGNYSTFQVNITSENTSVVVHLESEHDIPLILYLGYGYRPNDTNYDMKNHLFSKKSAEGETNTWVLSPEELIFGEGTYYFMVLQDIGMDSTVYDELTIAVTSFASQCVFWDEHQGSWNSYGCHVGPKTNPRSTQCLCNHLTFFGSSFFVIPNAIDISKTAQLFGTFVDNPVVVTTVGCIFLIYVLVLIWARRKDIQDDAKVKITVLEDNDPFARYRYLVTVFTGHRRGAATTSKVTLTLYGMEGESEPHHLTDPDTPVFERGGVDVFLLCTFFPLGELQSIRLWHDNSGDSPSWYVNRVLVHDLAWDQKWYFLCSSWLAVDIGECVLDKVFPVATEQDMKQFSNLFFMKTSKGFQDGHIWYSVFSRSPRSSFTRAQRVSCCFSLLLCTMLTSIMFWGVPKDPAEQKMDLGKIEFTWQEVMIGFESSLLMFPINLLIVQIFRNIRPRPAEQGREKKPGKNGRVSPSLPPTPRATQAVSLTPEADIRRIANSLLKALKTPTLTSASNLGKATNINTLLSLVEDIICQQNRAGQGFYDESKKNGPIMVTLGAVDMQEKPRSPTPEKRICEQLKYSDYNRCLYAQLQHVEMELELLGPHKFQMPQSYTQAVRQVQHMKNLLENQICSSASLSGGCSLTPNSSGDDKKNVSYKGLPWWFVFIAWLLVAATSGVSGFFTMLYGLHYGKENSIKWLISMVISFLESLFITQPLKVLGFAAFFALVLKKVEHEDVENTAIDGPLSVPGDSHPLFGARRDSRSNIYQPPPAADVEKMKISCMKEQKAFALIREILAYIGFLWMLLLVAYGQRDPNSYYLNKHIEDSFTDGFHDVYSYQDFFTWANTTLLKNLYGSYKGFITDGNSKLVGSARIRQVRVRGDTCPISPKLQHVAEECHAPYSLQTEDTSVYGEHWNTSVFDNSSDLSSAWQYQSQSRLRGHPSWGKLAIYSGGGYVIHLGTDPKNASRILQYLFNNVWLDTFTRAVFVEFTVYNANVNLFCITSLMFESNALGAFFTSAELQSVRLYPYTNSLHIFVVAAEGIYFLFIVYYMIVQGKLMKSLRWRYFHSKWNLLEMAIILISWSALSVFVKRTILGTRDISYYQEHKENSVSFQETARADAVLGYLIAFLVLLSTVKLWHLLRLNPKLNMITSTLRRAWGDISGFITVIAIMFLAYSIAANLIFGWKLYSYKTLFDSAETMVSLQLGIFNYEEVLDYNPILGSFLIGSCIIFMTFVVLNLFISVILVAFSEEQKHYQASEEEEIVDLMLMKLFSFFGIKCKKEEKPVTDGQLEQPP</sequence>
<proteinExistence type="inferred from homology"/>
<dbReference type="PROSITE" id="PS50095">
    <property type="entry name" value="PLAT"/>
    <property type="match status" value="1"/>
</dbReference>